<dbReference type="PANTHER" id="PTHR30445:SF9">
    <property type="match status" value="1"/>
</dbReference>
<evidence type="ECO:0000256" key="2">
    <source>
        <dbReference type="ARBA" id="ARBA00009854"/>
    </source>
</evidence>
<name>A0A5E4YX56_9BURK</name>
<feature type="transmembrane region" description="Helical" evidence="8">
    <location>
        <begin position="92"/>
        <end position="112"/>
    </location>
</feature>
<dbReference type="AlphaFoldDB" id="A0A5E4YX56"/>
<feature type="transmembrane region" description="Helical" evidence="8">
    <location>
        <begin position="14"/>
        <end position="31"/>
    </location>
</feature>
<dbReference type="EMBL" id="CABPSB010000026">
    <property type="protein sequence ID" value="VVE52473.1"/>
    <property type="molecule type" value="Genomic_DNA"/>
</dbReference>
<comment type="subcellular location">
    <subcellularLocation>
        <location evidence="1">Cell membrane</location>
        <topology evidence="1">Multi-pass membrane protein</topology>
    </subcellularLocation>
</comment>
<dbReference type="PANTHER" id="PTHR30445">
    <property type="entry name" value="K(+)_H(+) ANTIPORTER SUBUNIT KHTT"/>
    <property type="match status" value="1"/>
</dbReference>
<evidence type="ECO:0000256" key="7">
    <source>
        <dbReference type="ARBA" id="ARBA00023136"/>
    </source>
</evidence>
<dbReference type="SUPFAM" id="SSF116726">
    <property type="entry name" value="TrkA C-terminal domain-like"/>
    <property type="match status" value="2"/>
</dbReference>
<evidence type="ECO:0000256" key="6">
    <source>
        <dbReference type="ARBA" id="ARBA00022989"/>
    </source>
</evidence>
<dbReference type="InterPro" id="IPR050144">
    <property type="entry name" value="AAE_transporter"/>
</dbReference>
<dbReference type="Gene3D" id="3.30.70.1450">
    <property type="entry name" value="Regulator of K+ conductance, C-terminal domain"/>
    <property type="match status" value="1"/>
</dbReference>
<gene>
    <name evidence="10" type="ORF">PAN31108_04791</name>
</gene>
<keyword evidence="5 8" id="KW-0812">Transmembrane</keyword>
<dbReference type="InterPro" id="IPR006512">
    <property type="entry name" value="YidE_YbjL"/>
</dbReference>
<feature type="transmembrane region" description="Helical" evidence="8">
    <location>
        <begin position="537"/>
        <end position="558"/>
    </location>
</feature>
<evidence type="ECO:0000256" key="3">
    <source>
        <dbReference type="ARBA" id="ARBA00022448"/>
    </source>
</evidence>
<evidence type="ECO:0000313" key="10">
    <source>
        <dbReference type="EMBL" id="VVE52473.1"/>
    </source>
</evidence>
<evidence type="ECO:0000256" key="1">
    <source>
        <dbReference type="ARBA" id="ARBA00004651"/>
    </source>
</evidence>
<dbReference type="GO" id="GO:0005886">
    <property type="term" value="C:plasma membrane"/>
    <property type="evidence" value="ECO:0007669"/>
    <property type="project" value="UniProtKB-SubCell"/>
</dbReference>
<dbReference type="GO" id="GO:0006813">
    <property type="term" value="P:potassium ion transport"/>
    <property type="evidence" value="ECO:0007669"/>
    <property type="project" value="InterPro"/>
</dbReference>
<evidence type="ECO:0000256" key="8">
    <source>
        <dbReference type="SAM" id="Phobius"/>
    </source>
</evidence>
<dbReference type="InterPro" id="IPR022457">
    <property type="entry name" value="Asp_Ala_antiprt"/>
</dbReference>
<feature type="transmembrane region" description="Helical" evidence="8">
    <location>
        <begin position="119"/>
        <end position="138"/>
    </location>
</feature>
<keyword evidence="7 8" id="KW-0472">Membrane</keyword>
<organism evidence="10 11">
    <name type="scientific">Pandoraea anhela</name>
    <dbReference type="NCBI Taxonomy" id="2508295"/>
    <lineage>
        <taxon>Bacteria</taxon>
        <taxon>Pseudomonadati</taxon>
        <taxon>Pseudomonadota</taxon>
        <taxon>Betaproteobacteria</taxon>
        <taxon>Burkholderiales</taxon>
        <taxon>Burkholderiaceae</taxon>
        <taxon>Pandoraea</taxon>
    </lineage>
</organism>
<feature type="transmembrane region" description="Helical" evidence="8">
    <location>
        <begin position="409"/>
        <end position="429"/>
    </location>
</feature>
<feature type="transmembrane region" description="Helical" evidence="8">
    <location>
        <begin position="158"/>
        <end position="181"/>
    </location>
</feature>
<sequence length="561" mass="58730">MELVHTILNHVPEVAIFLSLALGYAIGAIKFGSFQLGGVGGSLLVAVVVSQIGISVDAGVKSIMFALFIYAVGYESGPQFFSSLSRKTLREIGMALFLAASGLVTVLICAKIFGFDKGLAAGVAGGGLTQSAIIGTAGDAIARLGLPAEEVKRLQSEVAIGYAVTYIFGSLGAIIVCASLVPKLMGRTLKEDAKKAELEMAGGRAVLSADQVDSLPALVGRVYRVTTGAGKRVVDVEKQLTDGVTIERLRRNGKIIIATDDLVLEAGDDVMLIGRREAATEAWRLLGDEQRPSADLDIPLRMQEVVFARKGGNGKTLGELKAGVERDVKHGVYIAKIMRMGQPVPILDDTVVYHGDVVTLYGADSDVQRAAKEAGYPVAYSVKTDYVYMGIGIVVGLLIGYFVVKVGGIPLTLGSGGGALLAGLVFGWLRGKHPTFGAMPLAASSLLKELGLATFVTCVGLSAGAQAWQTLQQSGLSIFVAGVIVTIVPLLLTYLFGRYVLRYDNVAILAGALSGSRSANPAFGEILDKAESNVPTVPFAITYAIANVLLTLLGPLVVSLT</sequence>
<dbReference type="RefSeq" id="WP_150671248.1">
    <property type="nucleotide sequence ID" value="NZ_CABPSB010000026.1"/>
</dbReference>
<feature type="transmembrane region" description="Helical" evidence="8">
    <location>
        <begin position="386"/>
        <end position="403"/>
    </location>
</feature>
<keyword evidence="11" id="KW-1185">Reference proteome</keyword>
<feature type="transmembrane region" description="Helical" evidence="8">
    <location>
        <begin position="43"/>
        <end position="72"/>
    </location>
</feature>
<reference evidence="10 11" key="1">
    <citation type="submission" date="2019-08" db="EMBL/GenBank/DDBJ databases">
        <authorList>
            <person name="Peeters C."/>
        </authorList>
    </citation>
    <scope>NUCLEOTIDE SEQUENCE [LARGE SCALE GENOMIC DNA]</scope>
    <source>
        <strain evidence="10 11">LMG 31108</strain>
    </source>
</reference>
<evidence type="ECO:0000256" key="5">
    <source>
        <dbReference type="ARBA" id="ARBA00022692"/>
    </source>
</evidence>
<comment type="similarity">
    <text evidence="2">Belongs to the AAE transporter (TC 2.A.81) family.</text>
</comment>
<protein>
    <submittedName>
        <fullName evidence="10">Transporter</fullName>
    </submittedName>
</protein>
<feature type="transmembrane region" description="Helical" evidence="8">
    <location>
        <begin position="474"/>
        <end position="496"/>
    </location>
</feature>
<dbReference type="InterPro" id="IPR036721">
    <property type="entry name" value="RCK_C_sf"/>
</dbReference>
<dbReference type="GO" id="GO:0008324">
    <property type="term" value="F:monoatomic cation transmembrane transporter activity"/>
    <property type="evidence" value="ECO:0007669"/>
    <property type="project" value="InterPro"/>
</dbReference>
<proteinExistence type="inferred from homology"/>
<dbReference type="Proteomes" id="UP000406256">
    <property type="component" value="Unassembled WGS sequence"/>
</dbReference>
<evidence type="ECO:0000259" key="9">
    <source>
        <dbReference type="PROSITE" id="PS51202"/>
    </source>
</evidence>
<feature type="domain" description="RCK C-terminal" evidence="9">
    <location>
        <begin position="210"/>
        <end position="289"/>
    </location>
</feature>
<dbReference type="PROSITE" id="PS51202">
    <property type="entry name" value="RCK_C"/>
    <property type="match status" value="1"/>
</dbReference>
<evidence type="ECO:0000313" key="11">
    <source>
        <dbReference type="Proteomes" id="UP000406256"/>
    </source>
</evidence>
<keyword evidence="4" id="KW-1003">Cell membrane</keyword>
<dbReference type="Pfam" id="PF06826">
    <property type="entry name" value="Asp-Al_Ex"/>
    <property type="match status" value="2"/>
</dbReference>
<evidence type="ECO:0000256" key="4">
    <source>
        <dbReference type="ARBA" id="ARBA00022475"/>
    </source>
</evidence>
<dbReference type="NCBIfam" id="TIGR03802">
    <property type="entry name" value="Asp_Ala_antiprt"/>
    <property type="match status" value="1"/>
</dbReference>
<dbReference type="NCBIfam" id="TIGR01625">
    <property type="entry name" value="YidE_YbjL_dupl"/>
    <property type="match status" value="1"/>
</dbReference>
<keyword evidence="6 8" id="KW-1133">Transmembrane helix</keyword>
<keyword evidence="3" id="KW-0813">Transport</keyword>
<dbReference type="OrthoDB" id="8611026at2"/>
<accession>A0A5E4YX56</accession>
<dbReference type="Pfam" id="PF02080">
    <property type="entry name" value="TrkA_C"/>
    <property type="match status" value="1"/>
</dbReference>
<dbReference type="InterPro" id="IPR006037">
    <property type="entry name" value="RCK_C"/>
</dbReference>